<dbReference type="SUPFAM" id="SSF88723">
    <property type="entry name" value="PIN domain-like"/>
    <property type="match status" value="1"/>
</dbReference>
<reference evidence="8" key="2">
    <citation type="submission" date="2021-08" db="EMBL/GenBank/DDBJ databases">
        <authorList>
            <person name="Tani A."/>
            <person name="Ola A."/>
            <person name="Ogura Y."/>
            <person name="Katsura K."/>
            <person name="Hayashi T."/>
        </authorList>
    </citation>
    <scope>NUCLEOTIDE SEQUENCE</scope>
    <source>
        <strain evidence="8">NBRC 15686</strain>
    </source>
</reference>
<keyword evidence="8" id="KW-0255">Endonuclease</keyword>
<reference evidence="8" key="1">
    <citation type="journal article" date="2021" name="Front. Microbiol.">
        <title>Comprehensive Comparative Genomics and Phenotyping of Methylobacterium Species.</title>
        <authorList>
            <person name="Alessa O."/>
            <person name="Ogura Y."/>
            <person name="Fujitani Y."/>
            <person name="Takami H."/>
            <person name="Hayashi T."/>
            <person name="Sahin N."/>
            <person name="Tani A."/>
        </authorList>
    </citation>
    <scope>NUCLEOTIDE SEQUENCE</scope>
    <source>
        <strain evidence="8">NBRC 15686</strain>
    </source>
</reference>
<dbReference type="InterPro" id="IPR022907">
    <property type="entry name" value="VapC_family"/>
</dbReference>
<dbReference type="InterPro" id="IPR002716">
    <property type="entry name" value="PIN_dom"/>
</dbReference>
<feature type="binding site" evidence="6">
    <location>
        <position position="103"/>
    </location>
    <ligand>
        <name>Mg(2+)</name>
        <dbReference type="ChEBI" id="CHEBI:18420"/>
    </ligand>
</feature>
<dbReference type="CDD" id="cd09873">
    <property type="entry name" value="PIN_Pae0151-like"/>
    <property type="match status" value="1"/>
</dbReference>
<dbReference type="GO" id="GO:0004519">
    <property type="term" value="F:endonuclease activity"/>
    <property type="evidence" value="ECO:0007669"/>
    <property type="project" value="UniProtKB-KW"/>
</dbReference>
<protein>
    <recommendedName>
        <fullName evidence="6">Ribonuclease VapC</fullName>
        <shortName evidence="6">RNase VapC</shortName>
        <ecNumber evidence="6">3.1.-.-</ecNumber>
    </recommendedName>
    <alternativeName>
        <fullName evidence="6">Toxin VapC</fullName>
    </alternativeName>
</protein>
<dbReference type="Pfam" id="PF01850">
    <property type="entry name" value="PIN"/>
    <property type="match status" value="1"/>
</dbReference>
<dbReference type="EC" id="3.1.-.-" evidence="6"/>
<evidence type="ECO:0000256" key="1">
    <source>
        <dbReference type="ARBA" id="ARBA00022649"/>
    </source>
</evidence>
<evidence type="ECO:0000256" key="2">
    <source>
        <dbReference type="ARBA" id="ARBA00022722"/>
    </source>
</evidence>
<dbReference type="InterPro" id="IPR051619">
    <property type="entry name" value="TypeII_TA_RNase_PINc/VapC"/>
</dbReference>
<keyword evidence="9" id="KW-1185">Reference proteome</keyword>
<evidence type="ECO:0000256" key="5">
    <source>
        <dbReference type="ARBA" id="ARBA00022842"/>
    </source>
</evidence>
<evidence type="ECO:0000256" key="4">
    <source>
        <dbReference type="ARBA" id="ARBA00022801"/>
    </source>
</evidence>
<dbReference type="HAMAP" id="MF_00265">
    <property type="entry name" value="VapC_Nob1"/>
    <property type="match status" value="1"/>
</dbReference>
<dbReference type="PANTHER" id="PTHR35901:SF1">
    <property type="entry name" value="EXONUCLEASE VAPC9"/>
    <property type="match status" value="1"/>
</dbReference>
<dbReference type="EMBL" id="BPRC01000040">
    <property type="protein sequence ID" value="GJE68006.1"/>
    <property type="molecule type" value="Genomic_DNA"/>
</dbReference>
<feature type="domain" description="PIN" evidence="7">
    <location>
        <begin position="5"/>
        <end position="128"/>
    </location>
</feature>
<keyword evidence="1 6" id="KW-1277">Toxin-antitoxin system</keyword>
<comment type="caution">
    <text evidence="8">The sequence shown here is derived from an EMBL/GenBank/DDBJ whole genome shotgun (WGS) entry which is preliminary data.</text>
</comment>
<sequence>MSRCVLDCSAALAWVLPGEDDAAADRLLEEVAVDGAVVPGLWPLEVANVLLMAERRSRITLSERHQALSILAELPIHIEPNTAARAWTDTLTLAETRKLTVYDASYLEVAIRLSLPLASRDGDLRKAASAYGVSILT</sequence>
<dbReference type="Proteomes" id="UP001055039">
    <property type="component" value="Unassembled WGS sequence"/>
</dbReference>
<evidence type="ECO:0000313" key="9">
    <source>
        <dbReference type="Proteomes" id="UP001055039"/>
    </source>
</evidence>
<comment type="cofactor">
    <cofactor evidence="6">
        <name>Mg(2+)</name>
        <dbReference type="ChEBI" id="CHEBI:18420"/>
    </cofactor>
</comment>
<dbReference type="InterPro" id="IPR029060">
    <property type="entry name" value="PIN-like_dom_sf"/>
</dbReference>
<organism evidence="8 9">
    <name type="scientific">Methylorubrum aminovorans</name>
    <dbReference type="NCBI Taxonomy" id="269069"/>
    <lineage>
        <taxon>Bacteria</taxon>
        <taxon>Pseudomonadati</taxon>
        <taxon>Pseudomonadota</taxon>
        <taxon>Alphaproteobacteria</taxon>
        <taxon>Hyphomicrobiales</taxon>
        <taxon>Methylobacteriaceae</taxon>
        <taxon>Methylorubrum</taxon>
    </lineage>
</organism>
<dbReference type="InterPro" id="IPR044153">
    <property type="entry name" value="PIN_Pae0151-like"/>
</dbReference>
<evidence type="ECO:0000256" key="3">
    <source>
        <dbReference type="ARBA" id="ARBA00022723"/>
    </source>
</evidence>
<keyword evidence="6" id="KW-0800">Toxin</keyword>
<proteinExistence type="inferred from homology"/>
<dbReference type="Gene3D" id="3.40.50.1010">
    <property type="entry name" value="5'-nuclease"/>
    <property type="match status" value="1"/>
</dbReference>
<keyword evidence="5 6" id="KW-0460">Magnesium</keyword>
<gene>
    <name evidence="8" type="primary">vapC_2</name>
    <name evidence="6" type="synonym">vapC</name>
    <name evidence="8" type="ORF">LNAOJCKE_5242</name>
</gene>
<accession>A0ABQ4UL50</accession>
<name>A0ABQ4UL50_9HYPH</name>
<feature type="binding site" evidence="6">
    <location>
        <position position="7"/>
    </location>
    <ligand>
        <name>Mg(2+)</name>
        <dbReference type="ChEBI" id="CHEBI:18420"/>
    </ligand>
</feature>
<dbReference type="PANTHER" id="PTHR35901">
    <property type="entry name" value="RIBONUCLEASE VAPC3"/>
    <property type="match status" value="1"/>
</dbReference>
<keyword evidence="4 6" id="KW-0378">Hydrolase</keyword>
<evidence type="ECO:0000259" key="7">
    <source>
        <dbReference type="Pfam" id="PF01850"/>
    </source>
</evidence>
<evidence type="ECO:0000313" key="8">
    <source>
        <dbReference type="EMBL" id="GJE68006.1"/>
    </source>
</evidence>
<keyword evidence="2 6" id="KW-0540">Nuclease</keyword>
<evidence type="ECO:0000256" key="6">
    <source>
        <dbReference type="HAMAP-Rule" id="MF_00265"/>
    </source>
</evidence>
<keyword evidence="3 6" id="KW-0479">Metal-binding</keyword>
<comment type="function">
    <text evidence="6">Toxic component of a toxin-antitoxin (TA) system. An RNase.</text>
</comment>
<dbReference type="RefSeq" id="WP_238228882.1">
    <property type="nucleotide sequence ID" value="NZ_BAAADH010000058.1"/>
</dbReference>
<comment type="similarity">
    <text evidence="6">Belongs to the PINc/VapC protein family.</text>
</comment>